<sequence>MIPNPIEYNYGPRSVAIGDIDNDDWLDIVVANYAADNVAVYFGYGRNSTKSSVTYSAGIESGPYMVTVGDFNNDNRLDIIVANFDANNILIFFGFETGSSPTQTVLSTGPFQVVWIHVEDLNNDSASDIVTANYGTHSVSVIRGHGNGSFSSPTTYSTGYDSFPSMVVSGDFNRDKQMDLAIVNYGTNNIVVMIGNSEGTFGTQKLFFTGSNSHPLSIALGDLNNDAILDIVVANSGNKNIGVFLGKGGGNFTSQNDLFARYCFSICHWHW</sequence>
<keyword evidence="1" id="KW-0732">Signal</keyword>
<evidence type="ECO:0008006" key="4">
    <source>
        <dbReference type="Google" id="ProtNLM"/>
    </source>
</evidence>
<evidence type="ECO:0000313" key="2">
    <source>
        <dbReference type="EMBL" id="CAF4611608.1"/>
    </source>
</evidence>
<dbReference type="InterPro" id="IPR013517">
    <property type="entry name" value="FG-GAP"/>
</dbReference>
<organism evidence="2 3">
    <name type="scientific">Rotaria socialis</name>
    <dbReference type="NCBI Taxonomy" id="392032"/>
    <lineage>
        <taxon>Eukaryota</taxon>
        <taxon>Metazoa</taxon>
        <taxon>Spiralia</taxon>
        <taxon>Gnathifera</taxon>
        <taxon>Rotifera</taxon>
        <taxon>Eurotatoria</taxon>
        <taxon>Bdelloidea</taxon>
        <taxon>Philodinida</taxon>
        <taxon>Philodinidae</taxon>
        <taxon>Rotaria</taxon>
    </lineage>
</organism>
<dbReference type="InterPro" id="IPR028994">
    <property type="entry name" value="Integrin_alpha_N"/>
</dbReference>
<name>A0A821CUJ6_9BILA</name>
<dbReference type="PANTHER" id="PTHR44103:SF1">
    <property type="entry name" value="PROPROTEIN CONVERTASE P"/>
    <property type="match status" value="1"/>
</dbReference>
<dbReference type="EMBL" id="CAJOBQ010003597">
    <property type="protein sequence ID" value="CAF4611608.1"/>
    <property type="molecule type" value="Genomic_DNA"/>
</dbReference>
<comment type="caution">
    <text evidence="2">The sequence shown here is derived from an EMBL/GenBank/DDBJ whole genome shotgun (WGS) entry which is preliminary data.</text>
</comment>
<gene>
    <name evidence="2" type="ORF">TSG867_LOCUS28473</name>
</gene>
<evidence type="ECO:0000256" key="1">
    <source>
        <dbReference type="ARBA" id="ARBA00022729"/>
    </source>
</evidence>
<proteinExistence type="predicted"/>
<evidence type="ECO:0000313" key="3">
    <source>
        <dbReference type="Proteomes" id="UP000663862"/>
    </source>
</evidence>
<dbReference type="Pfam" id="PF13517">
    <property type="entry name" value="FG-GAP_3"/>
    <property type="match status" value="2"/>
</dbReference>
<dbReference type="PANTHER" id="PTHR44103">
    <property type="entry name" value="PROPROTEIN CONVERTASE P"/>
    <property type="match status" value="1"/>
</dbReference>
<reference evidence="2" key="1">
    <citation type="submission" date="2021-02" db="EMBL/GenBank/DDBJ databases">
        <authorList>
            <person name="Nowell W R."/>
        </authorList>
    </citation>
    <scope>NUCLEOTIDE SEQUENCE</scope>
</reference>
<dbReference type="SUPFAM" id="SSF69318">
    <property type="entry name" value="Integrin alpha N-terminal domain"/>
    <property type="match status" value="1"/>
</dbReference>
<dbReference type="AlphaFoldDB" id="A0A821CUJ6"/>
<dbReference type="Proteomes" id="UP000663862">
    <property type="component" value="Unassembled WGS sequence"/>
</dbReference>
<dbReference type="Gene3D" id="2.130.10.130">
    <property type="entry name" value="Integrin alpha, N-terminal"/>
    <property type="match status" value="2"/>
</dbReference>
<protein>
    <recommendedName>
        <fullName evidence="4">VCBS repeat-containing protein</fullName>
    </recommendedName>
</protein>
<accession>A0A821CUJ6</accession>